<accession>A0A9Q8P3G6</accession>
<feature type="signal peptide" evidence="2">
    <location>
        <begin position="1"/>
        <end position="17"/>
    </location>
</feature>
<dbReference type="Proteomes" id="UP000756132">
    <property type="component" value="Chromosome 1"/>
</dbReference>
<keyword evidence="4" id="KW-1185">Reference proteome</keyword>
<reference evidence="3" key="1">
    <citation type="submission" date="2021-12" db="EMBL/GenBank/DDBJ databases">
        <authorList>
            <person name="Zaccaron A."/>
            <person name="Stergiopoulos I."/>
        </authorList>
    </citation>
    <scope>NUCLEOTIDE SEQUENCE</scope>
    <source>
        <strain evidence="3">Race5_Kim</strain>
    </source>
</reference>
<evidence type="ECO:0000313" key="3">
    <source>
        <dbReference type="EMBL" id="UJO11731.1"/>
    </source>
</evidence>
<evidence type="ECO:0000256" key="2">
    <source>
        <dbReference type="SAM" id="SignalP"/>
    </source>
</evidence>
<dbReference type="KEGG" id="ffu:CLAFUR5_01378"/>
<name>A0A9Q8P3G6_PASFU</name>
<dbReference type="OrthoDB" id="9971254at2759"/>
<dbReference type="RefSeq" id="XP_047756097.1">
    <property type="nucleotide sequence ID" value="XM_047900526.1"/>
</dbReference>
<sequence>MKFTALLIAASAALASAQRSTVRHFYSPDPNGEYARQVGFTGASNLWGYGLSQNLSGTVPMYDLPAPHHQNLSNMPPGTAAATSNKTNTYSPPPPPARMPPASYSKGTVGTQCSSTPTKFQVRSLWIVT</sequence>
<gene>
    <name evidence="3" type="ORF">CLAFUR5_01378</name>
</gene>
<feature type="chain" id="PRO_5040125976" evidence="2">
    <location>
        <begin position="18"/>
        <end position="129"/>
    </location>
</feature>
<feature type="compositionally biased region" description="Polar residues" evidence="1">
    <location>
        <begin position="70"/>
        <end position="90"/>
    </location>
</feature>
<feature type="region of interest" description="Disordered" evidence="1">
    <location>
        <begin position="66"/>
        <end position="115"/>
    </location>
</feature>
<organism evidence="3 4">
    <name type="scientific">Passalora fulva</name>
    <name type="common">Tomato leaf mold</name>
    <name type="synonym">Cladosporium fulvum</name>
    <dbReference type="NCBI Taxonomy" id="5499"/>
    <lineage>
        <taxon>Eukaryota</taxon>
        <taxon>Fungi</taxon>
        <taxon>Dikarya</taxon>
        <taxon>Ascomycota</taxon>
        <taxon>Pezizomycotina</taxon>
        <taxon>Dothideomycetes</taxon>
        <taxon>Dothideomycetidae</taxon>
        <taxon>Mycosphaerellales</taxon>
        <taxon>Mycosphaerellaceae</taxon>
        <taxon>Fulvia</taxon>
    </lineage>
</organism>
<dbReference type="AlphaFoldDB" id="A0A9Q8P3G6"/>
<keyword evidence="2" id="KW-0732">Signal</keyword>
<feature type="compositionally biased region" description="Polar residues" evidence="1">
    <location>
        <begin position="105"/>
        <end position="115"/>
    </location>
</feature>
<evidence type="ECO:0000256" key="1">
    <source>
        <dbReference type="SAM" id="MobiDB-lite"/>
    </source>
</evidence>
<protein>
    <submittedName>
        <fullName evidence="3">Uncharacterized protein</fullName>
    </submittedName>
</protein>
<dbReference type="EMBL" id="CP090163">
    <property type="protein sequence ID" value="UJO11731.1"/>
    <property type="molecule type" value="Genomic_DNA"/>
</dbReference>
<reference evidence="3" key="2">
    <citation type="journal article" date="2022" name="Microb. Genom.">
        <title>A chromosome-scale genome assembly of the tomato pathogen Cladosporium fulvum reveals a compartmentalized genome architecture and the presence of a dispensable chromosome.</title>
        <authorList>
            <person name="Zaccaron A.Z."/>
            <person name="Chen L.H."/>
            <person name="Samaras A."/>
            <person name="Stergiopoulos I."/>
        </authorList>
    </citation>
    <scope>NUCLEOTIDE SEQUENCE</scope>
    <source>
        <strain evidence="3">Race5_Kim</strain>
    </source>
</reference>
<proteinExistence type="predicted"/>
<dbReference type="GeneID" id="71981256"/>
<evidence type="ECO:0000313" key="4">
    <source>
        <dbReference type="Proteomes" id="UP000756132"/>
    </source>
</evidence>